<comment type="caution">
    <text evidence="2">The sequence shown here is derived from an EMBL/GenBank/DDBJ whole genome shotgun (WGS) entry which is preliminary data.</text>
</comment>
<feature type="transmembrane region" description="Helical" evidence="1">
    <location>
        <begin position="51"/>
        <end position="68"/>
    </location>
</feature>
<name>A0A8J2PT90_9HEXA</name>
<reference evidence="2" key="1">
    <citation type="submission" date="2021-06" db="EMBL/GenBank/DDBJ databases">
        <authorList>
            <person name="Hodson N. C."/>
            <person name="Mongue J. A."/>
            <person name="Jaron S. K."/>
        </authorList>
    </citation>
    <scope>NUCLEOTIDE SEQUENCE</scope>
</reference>
<evidence type="ECO:0000313" key="2">
    <source>
        <dbReference type="EMBL" id="CAG7826976.1"/>
    </source>
</evidence>
<evidence type="ECO:0000313" key="3">
    <source>
        <dbReference type="Proteomes" id="UP000708208"/>
    </source>
</evidence>
<accession>A0A8J2PT90</accession>
<sequence>MTVTDGLHRRKNVFQIVIKENADVTKFITDYRQTQILVSTINAVFSDVGPLAQATWISATIAILVGLVRSDERWHSLGFLFGAGVNLGLGIIYNQFAGAVYEESKEALMRRRRLGRLNNN</sequence>
<protein>
    <submittedName>
        <fullName evidence="2">Uncharacterized protein</fullName>
    </submittedName>
</protein>
<organism evidence="2 3">
    <name type="scientific">Allacma fusca</name>
    <dbReference type="NCBI Taxonomy" id="39272"/>
    <lineage>
        <taxon>Eukaryota</taxon>
        <taxon>Metazoa</taxon>
        <taxon>Ecdysozoa</taxon>
        <taxon>Arthropoda</taxon>
        <taxon>Hexapoda</taxon>
        <taxon>Collembola</taxon>
        <taxon>Symphypleona</taxon>
        <taxon>Sminthuridae</taxon>
        <taxon>Allacma</taxon>
    </lineage>
</organism>
<dbReference type="EMBL" id="CAJVCH010541827">
    <property type="protein sequence ID" value="CAG7826976.1"/>
    <property type="molecule type" value="Genomic_DNA"/>
</dbReference>
<keyword evidence="1" id="KW-1133">Transmembrane helix</keyword>
<dbReference type="AlphaFoldDB" id="A0A8J2PT90"/>
<dbReference type="Proteomes" id="UP000708208">
    <property type="component" value="Unassembled WGS sequence"/>
</dbReference>
<keyword evidence="1" id="KW-0812">Transmembrane</keyword>
<proteinExistence type="predicted"/>
<keyword evidence="3" id="KW-1185">Reference proteome</keyword>
<keyword evidence="1" id="KW-0472">Membrane</keyword>
<feature type="transmembrane region" description="Helical" evidence="1">
    <location>
        <begin position="80"/>
        <end position="101"/>
    </location>
</feature>
<evidence type="ECO:0000256" key="1">
    <source>
        <dbReference type="SAM" id="Phobius"/>
    </source>
</evidence>
<gene>
    <name evidence="2" type="ORF">AFUS01_LOCUS36994</name>
</gene>